<reference evidence="2" key="1">
    <citation type="submission" date="2023-10" db="EMBL/GenBank/DDBJ databases">
        <authorList>
            <person name="Chen Y."/>
            <person name="Shah S."/>
            <person name="Dougan E. K."/>
            <person name="Thang M."/>
            <person name="Chan C."/>
        </authorList>
    </citation>
    <scope>NUCLEOTIDE SEQUENCE [LARGE SCALE GENOMIC DNA]</scope>
</reference>
<dbReference type="InterPro" id="IPR011009">
    <property type="entry name" value="Kinase-like_dom_sf"/>
</dbReference>
<gene>
    <name evidence="2" type="ORF">PCOR1329_LOCUS23553</name>
</gene>
<dbReference type="InterPro" id="IPR000719">
    <property type="entry name" value="Prot_kinase_dom"/>
</dbReference>
<name>A0ABN9RTZ6_9DINO</name>
<organism evidence="2 3">
    <name type="scientific">Prorocentrum cordatum</name>
    <dbReference type="NCBI Taxonomy" id="2364126"/>
    <lineage>
        <taxon>Eukaryota</taxon>
        <taxon>Sar</taxon>
        <taxon>Alveolata</taxon>
        <taxon>Dinophyceae</taxon>
        <taxon>Prorocentrales</taxon>
        <taxon>Prorocentraceae</taxon>
        <taxon>Prorocentrum</taxon>
    </lineage>
</organism>
<dbReference type="EMBL" id="CAUYUJ010008002">
    <property type="protein sequence ID" value="CAK0822562.1"/>
    <property type="molecule type" value="Genomic_DNA"/>
</dbReference>
<evidence type="ECO:0000259" key="1">
    <source>
        <dbReference type="PROSITE" id="PS50011"/>
    </source>
</evidence>
<dbReference type="Proteomes" id="UP001189429">
    <property type="component" value="Unassembled WGS sequence"/>
</dbReference>
<evidence type="ECO:0000313" key="2">
    <source>
        <dbReference type="EMBL" id="CAK0822562.1"/>
    </source>
</evidence>
<dbReference type="SUPFAM" id="SSF56112">
    <property type="entry name" value="Protein kinase-like (PK-like)"/>
    <property type="match status" value="1"/>
</dbReference>
<keyword evidence="3" id="KW-1185">Reference proteome</keyword>
<evidence type="ECO:0000313" key="3">
    <source>
        <dbReference type="Proteomes" id="UP001189429"/>
    </source>
</evidence>
<sequence>MLTDRGTACYSPPEIRAGLIWNERVDIWSGGLSICYAFLGQLPFDQDNGNVQEALKRGLAPSMDLSRLPALVANLVEQCLVAEPSDRPPAVELLVHPAFGGGRGRPAGAHAEAVRGLPCGRPAYDVDVIAACGLLWRLPVGEGLEATRARDNDSALLEVRRWKSAEPLLGGRGALPHAVGLDAAPRVASPPPGAAGEAERLCVPSVRRRRRCGRALEEPPPRCDRGLVWSTLARRRFSRCSASAAPILQEVEVGEPA</sequence>
<dbReference type="Gene3D" id="1.10.510.10">
    <property type="entry name" value="Transferase(Phosphotransferase) domain 1"/>
    <property type="match status" value="1"/>
</dbReference>
<comment type="caution">
    <text evidence="2">The sequence shown here is derived from an EMBL/GenBank/DDBJ whole genome shotgun (WGS) entry which is preliminary data.</text>
</comment>
<protein>
    <recommendedName>
        <fullName evidence="1">Protein kinase domain-containing protein</fullName>
    </recommendedName>
</protein>
<accession>A0ABN9RTZ6</accession>
<proteinExistence type="predicted"/>
<feature type="domain" description="Protein kinase" evidence="1">
    <location>
        <begin position="1"/>
        <end position="99"/>
    </location>
</feature>
<dbReference type="Pfam" id="PF00069">
    <property type="entry name" value="Pkinase"/>
    <property type="match status" value="1"/>
</dbReference>
<dbReference type="PROSITE" id="PS50011">
    <property type="entry name" value="PROTEIN_KINASE_DOM"/>
    <property type="match status" value="1"/>
</dbReference>